<dbReference type="GO" id="GO:0045202">
    <property type="term" value="C:synapse"/>
    <property type="evidence" value="ECO:0007669"/>
    <property type="project" value="TreeGrafter"/>
</dbReference>
<protein>
    <recommendedName>
        <fullName evidence="15">Glypican 6</fullName>
    </recommendedName>
</protein>
<dbReference type="PANTHER" id="PTHR10822:SF31">
    <property type="entry name" value="GLYPICAN-6"/>
    <property type="match status" value="1"/>
</dbReference>
<dbReference type="InterPro" id="IPR001863">
    <property type="entry name" value="Glypican"/>
</dbReference>
<keyword evidence="10 12" id="KW-0449">Lipoprotein</keyword>
<keyword evidence="5" id="KW-0732">Signal</keyword>
<keyword evidence="9 12" id="KW-0357">Heparan sulfate</keyword>
<evidence type="ECO:0000256" key="4">
    <source>
        <dbReference type="ARBA" id="ARBA00022622"/>
    </source>
</evidence>
<evidence type="ECO:0000256" key="5">
    <source>
        <dbReference type="ARBA" id="ARBA00022729"/>
    </source>
</evidence>
<keyword evidence="4 12" id="KW-0336">GPI-anchor</keyword>
<evidence type="ECO:0008006" key="15">
    <source>
        <dbReference type="Google" id="ProtNLM"/>
    </source>
</evidence>
<dbReference type="Proteomes" id="UP000694426">
    <property type="component" value="Unplaced"/>
</dbReference>
<dbReference type="PROSITE" id="PS01207">
    <property type="entry name" value="GLYPICAN"/>
    <property type="match status" value="1"/>
</dbReference>
<dbReference type="Pfam" id="PF01153">
    <property type="entry name" value="Glypican"/>
    <property type="match status" value="1"/>
</dbReference>
<comment type="similarity">
    <text evidence="2 11">Belongs to the glypican family.</text>
</comment>
<organism evidence="13 14">
    <name type="scientific">Anser brachyrhynchus</name>
    <name type="common">Pink-footed goose</name>
    <dbReference type="NCBI Taxonomy" id="132585"/>
    <lineage>
        <taxon>Eukaryota</taxon>
        <taxon>Metazoa</taxon>
        <taxon>Chordata</taxon>
        <taxon>Craniata</taxon>
        <taxon>Vertebrata</taxon>
        <taxon>Euteleostomi</taxon>
        <taxon>Archelosauria</taxon>
        <taxon>Archosauria</taxon>
        <taxon>Dinosauria</taxon>
        <taxon>Saurischia</taxon>
        <taxon>Theropoda</taxon>
        <taxon>Coelurosauria</taxon>
        <taxon>Aves</taxon>
        <taxon>Neognathae</taxon>
        <taxon>Galloanserae</taxon>
        <taxon>Anseriformes</taxon>
        <taxon>Anatidae</taxon>
        <taxon>Anserinae</taxon>
        <taxon>Anser</taxon>
    </lineage>
</organism>
<evidence type="ECO:0000313" key="13">
    <source>
        <dbReference type="Ensembl" id="ENSABRP00000019391.1"/>
    </source>
</evidence>
<dbReference type="InterPro" id="IPR019803">
    <property type="entry name" value="Glypican_CS"/>
</dbReference>
<evidence type="ECO:0000256" key="9">
    <source>
        <dbReference type="ARBA" id="ARBA00023207"/>
    </source>
</evidence>
<dbReference type="AlphaFoldDB" id="A0A8B9CI40"/>
<evidence type="ECO:0000256" key="8">
    <source>
        <dbReference type="ARBA" id="ARBA00023180"/>
    </source>
</evidence>
<comment type="function">
    <text evidence="12">Cell surface proteoglycan.</text>
</comment>
<evidence type="ECO:0000256" key="2">
    <source>
        <dbReference type="ARBA" id="ARBA00010260"/>
    </source>
</evidence>
<dbReference type="Ensembl" id="ENSABRT00000027356.1">
    <property type="protein sequence ID" value="ENSABRP00000019391.1"/>
    <property type="gene ID" value="ENSABRG00000016640.1"/>
</dbReference>
<reference evidence="13" key="2">
    <citation type="submission" date="2025-09" db="UniProtKB">
        <authorList>
            <consortium name="Ensembl"/>
        </authorList>
    </citation>
    <scope>IDENTIFICATION</scope>
</reference>
<reference evidence="13" key="1">
    <citation type="submission" date="2025-08" db="UniProtKB">
        <authorList>
            <consortium name="Ensembl"/>
        </authorList>
    </citation>
    <scope>IDENTIFICATION</scope>
</reference>
<dbReference type="GO" id="GO:0005886">
    <property type="term" value="C:plasma membrane"/>
    <property type="evidence" value="ECO:0007669"/>
    <property type="project" value="UniProtKB-SubCell"/>
</dbReference>
<evidence type="ECO:0000256" key="7">
    <source>
        <dbReference type="ARBA" id="ARBA00023136"/>
    </source>
</evidence>
<evidence type="ECO:0000256" key="10">
    <source>
        <dbReference type="ARBA" id="ARBA00023288"/>
    </source>
</evidence>
<dbReference type="GO" id="GO:1905475">
    <property type="term" value="P:regulation of protein localization to membrane"/>
    <property type="evidence" value="ECO:0007669"/>
    <property type="project" value="TreeGrafter"/>
</dbReference>
<evidence type="ECO:0000313" key="14">
    <source>
        <dbReference type="Proteomes" id="UP000694426"/>
    </source>
</evidence>
<keyword evidence="6 12" id="KW-0654">Proteoglycan</keyword>
<accession>A0A8B9CI40</accession>
<comment type="subcellular location">
    <subcellularLocation>
        <location evidence="1 12">Cell membrane</location>
        <topology evidence="1 12">Lipid-anchor</topology>
        <topology evidence="1 12">GPI-anchor</topology>
    </subcellularLocation>
</comment>
<dbReference type="GO" id="GO:0009986">
    <property type="term" value="C:cell surface"/>
    <property type="evidence" value="ECO:0007669"/>
    <property type="project" value="TreeGrafter"/>
</dbReference>
<dbReference type="GO" id="GO:0009966">
    <property type="term" value="P:regulation of signal transduction"/>
    <property type="evidence" value="ECO:0007669"/>
    <property type="project" value="InterPro"/>
</dbReference>
<evidence type="ECO:0000256" key="11">
    <source>
        <dbReference type="RuleBase" id="RU003518"/>
    </source>
</evidence>
<dbReference type="GO" id="GO:0016477">
    <property type="term" value="P:cell migration"/>
    <property type="evidence" value="ECO:0007669"/>
    <property type="project" value="TreeGrafter"/>
</dbReference>
<keyword evidence="8" id="KW-0325">Glycoprotein</keyword>
<evidence type="ECO:0000256" key="3">
    <source>
        <dbReference type="ARBA" id="ARBA00022475"/>
    </source>
</evidence>
<dbReference type="GO" id="GO:0005576">
    <property type="term" value="C:extracellular region"/>
    <property type="evidence" value="ECO:0007669"/>
    <property type="project" value="TreeGrafter"/>
</dbReference>
<name>A0A8B9CI40_9AVES</name>
<keyword evidence="14" id="KW-1185">Reference proteome</keyword>
<proteinExistence type="inferred from homology"/>
<evidence type="ECO:0000256" key="6">
    <source>
        <dbReference type="ARBA" id="ARBA00022974"/>
    </source>
</evidence>
<evidence type="ECO:0000256" key="12">
    <source>
        <dbReference type="RuleBase" id="RU003519"/>
    </source>
</evidence>
<dbReference type="PANTHER" id="PTHR10822">
    <property type="entry name" value="GLYPICAN"/>
    <property type="match status" value="1"/>
</dbReference>
<keyword evidence="3" id="KW-1003">Cell membrane</keyword>
<evidence type="ECO:0000256" key="1">
    <source>
        <dbReference type="ARBA" id="ARBA00004609"/>
    </source>
</evidence>
<dbReference type="GO" id="GO:0098552">
    <property type="term" value="C:side of membrane"/>
    <property type="evidence" value="ECO:0007669"/>
    <property type="project" value="UniProtKB-KW"/>
</dbReference>
<dbReference type="GeneTree" id="ENSGT01050000244897"/>
<keyword evidence="7 12" id="KW-0472">Membrane</keyword>
<sequence>EFFRELLENAERSLNDMFVRTYGTLYMQNSEVFQDLFTELKRYYTGGNVNLEEMLNDFWARLLERMFQLINPQYHFTEDYLECVSKYTDQLKPFGDVPRKLKVQVTRAFIAARTFVQGLTVGREVANRALFRCIRALMKMLYCPYCRGLPTVKPCNNYCLNVMKGCLANQADLDTEWNLFIGKRSLNIKQKQLVTSTPNEHPRLNQIFGKQKQMENMAYTSLNITKESKYCFLLLERQNMSNLILLISNPTDQCDIESMTLTHTWIFTLLITEVVENG</sequence>